<evidence type="ECO:0000256" key="2">
    <source>
        <dbReference type="ARBA" id="ARBA00038251"/>
    </source>
</evidence>
<dbReference type="Pfam" id="PF13181">
    <property type="entry name" value="TPR_8"/>
    <property type="match status" value="1"/>
</dbReference>
<evidence type="ECO:0000256" key="1">
    <source>
        <dbReference type="ARBA" id="ARBA00002550"/>
    </source>
</evidence>
<dbReference type="SMART" id="SM00028">
    <property type="entry name" value="TPR"/>
    <property type="match status" value="3"/>
</dbReference>
<evidence type="ECO:0000313" key="4">
    <source>
        <dbReference type="EMBL" id="KAG5457647.1"/>
    </source>
</evidence>
<organism evidence="4 5">
    <name type="scientific">Olpidium bornovanus</name>
    <dbReference type="NCBI Taxonomy" id="278681"/>
    <lineage>
        <taxon>Eukaryota</taxon>
        <taxon>Fungi</taxon>
        <taxon>Fungi incertae sedis</taxon>
        <taxon>Olpidiomycota</taxon>
        <taxon>Olpidiomycotina</taxon>
        <taxon>Olpidiomycetes</taxon>
        <taxon>Olpidiales</taxon>
        <taxon>Olpidiaceae</taxon>
        <taxon>Olpidium</taxon>
    </lineage>
</organism>
<protein>
    <submittedName>
        <fullName evidence="4">Uncharacterized protein</fullName>
    </submittedName>
</protein>
<feature type="compositionally biased region" description="Basic and acidic residues" evidence="3">
    <location>
        <begin position="371"/>
        <end position="381"/>
    </location>
</feature>
<accession>A0A8H7ZQR1</accession>
<comment type="caution">
    <text evidence="4">The sequence shown here is derived from an EMBL/GenBank/DDBJ whole genome shotgun (WGS) entry which is preliminary data.</text>
</comment>
<keyword evidence="5" id="KW-1185">Reference proteome</keyword>
<feature type="region of interest" description="Disordered" evidence="3">
    <location>
        <begin position="350"/>
        <end position="381"/>
    </location>
</feature>
<dbReference type="InterPro" id="IPR011990">
    <property type="entry name" value="TPR-like_helical_dom_sf"/>
</dbReference>
<evidence type="ECO:0000256" key="3">
    <source>
        <dbReference type="SAM" id="MobiDB-lite"/>
    </source>
</evidence>
<dbReference type="OrthoDB" id="29013at2759"/>
<dbReference type="PANTHER" id="PTHR23083:SF464">
    <property type="entry name" value="TETRATRICOPEPTIDE REPEAT DOMAIN 7, ISOFORM A"/>
    <property type="match status" value="1"/>
</dbReference>
<dbReference type="Pfam" id="PF13432">
    <property type="entry name" value="TPR_16"/>
    <property type="match status" value="2"/>
</dbReference>
<dbReference type="SUPFAM" id="SSF48452">
    <property type="entry name" value="TPR-like"/>
    <property type="match status" value="1"/>
</dbReference>
<feature type="region of interest" description="Disordered" evidence="3">
    <location>
        <begin position="121"/>
        <end position="154"/>
    </location>
</feature>
<feature type="region of interest" description="Disordered" evidence="3">
    <location>
        <begin position="239"/>
        <end position="280"/>
    </location>
</feature>
<name>A0A8H7ZQR1_9FUNG</name>
<dbReference type="EMBL" id="JAEFCI010009731">
    <property type="protein sequence ID" value="KAG5457647.1"/>
    <property type="molecule type" value="Genomic_DNA"/>
</dbReference>
<evidence type="ECO:0000313" key="5">
    <source>
        <dbReference type="Proteomes" id="UP000673691"/>
    </source>
</evidence>
<feature type="compositionally biased region" description="Low complexity" evidence="3">
    <location>
        <begin position="352"/>
        <end position="361"/>
    </location>
</feature>
<feature type="non-terminal residue" evidence="4">
    <location>
        <position position="1"/>
    </location>
</feature>
<dbReference type="InterPro" id="IPR019734">
    <property type="entry name" value="TPR_rpt"/>
</dbReference>
<gene>
    <name evidence="4" type="ORF">BJ554DRAFT_2281</name>
</gene>
<reference evidence="4 5" key="1">
    <citation type="journal article" name="Sci. Rep.">
        <title>Genome-scale phylogenetic analyses confirm Olpidium as the closest living zoosporic fungus to the non-flagellated, terrestrial fungi.</title>
        <authorList>
            <person name="Chang Y."/>
            <person name="Rochon D."/>
            <person name="Sekimoto S."/>
            <person name="Wang Y."/>
            <person name="Chovatia M."/>
            <person name="Sandor L."/>
            <person name="Salamov A."/>
            <person name="Grigoriev I.V."/>
            <person name="Stajich J.E."/>
            <person name="Spatafora J.W."/>
        </authorList>
    </citation>
    <scope>NUCLEOTIDE SEQUENCE [LARGE SCALE GENOMIC DNA]</scope>
    <source>
        <strain evidence="4">S191</strain>
    </source>
</reference>
<dbReference type="InterPro" id="IPR051722">
    <property type="entry name" value="Endocytosis_PI4K-reg_protein"/>
</dbReference>
<dbReference type="PANTHER" id="PTHR23083">
    <property type="entry name" value="TETRATRICOPEPTIDE REPEAT PROTEIN, TPR"/>
    <property type="match status" value="1"/>
</dbReference>
<dbReference type="Gene3D" id="1.25.40.10">
    <property type="entry name" value="Tetratricopeptide repeat domain"/>
    <property type="match status" value="2"/>
</dbReference>
<dbReference type="Proteomes" id="UP000673691">
    <property type="component" value="Unassembled WGS sequence"/>
</dbReference>
<dbReference type="AlphaFoldDB" id="A0A8H7ZQR1"/>
<comment type="function">
    <text evidence="1">Involved in endocytosis.</text>
</comment>
<comment type="similarity">
    <text evidence="2">Belongs to the YPP1 family.</text>
</comment>
<sequence length="547" mass="57055">FDKEQRPKFQNTAINALKKAVALHPANWEAAYALAVQHASVGNVDQAISVAEKALSLNSRYTNTYHLLVILLTAKRRLDGALLVCDAGLLDSDGPEALSAFSLSSLGRALSATSATAAHAVADGPGSGSASRSPTENRAAHTITGAGPHGRSRPLKTETAFAEEAEAYFALQMTRMAIIQAQNGHLSDVTLKTQERLHALHGKVYGSLSTLWEAPGRPVAQALQARLWITSSGHCKGLHAERSGSVSSANSGGRPLGATNSAPAKLHLQDGGNGNRVSNVAPVGTAAGGGAGAAAKGDGGGVIQSSASGTLRQKPYAASVASVSAFSVRSQLPAAGGDLVRKSPSLSQLAKAAANPPSANSTGGILSSLVPDRRGRLPETRSSKRNMRGFKALTELWLFSARGLRESALYDKAAEMLDIAEAVGVNEADVYCEVGARDRALLLIDQSLHEEALACLLRALSNDAHHVRSEVALGKLHLAMGRLDLAEGVLTAATEGLGWASPEAWLLLGKVYSAMGRYRRARECLLFAASWDSVTGLKDVGLLPQCP</sequence>
<proteinExistence type="inferred from homology"/>